<name>A0A4P7N2G7_PYROR</name>
<accession>A0A4P7N2G7</accession>
<evidence type="ECO:0000313" key="2">
    <source>
        <dbReference type="Proteomes" id="UP000294847"/>
    </source>
</evidence>
<gene>
    <name evidence="1" type="ORF">PoMZ_09785</name>
</gene>
<protein>
    <submittedName>
        <fullName evidence="1">Uncharacterized protein</fullName>
    </submittedName>
</protein>
<proteinExistence type="predicted"/>
<evidence type="ECO:0000313" key="1">
    <source>
        <dbReference type="EMBL" id="QBZ54094.1"/>
    </source>
</evidence>
<dbReference type="AlphaFoldDB" id="A0A4P7N2G7"/>
<reference evidence="1 2" key="1">
    <citation type="journal article" date="2019" name="Mol. Biol. Evol.">
        <title>Blast fungal genomes show frequent chromosomal changes, gene gains and losses, and effector gene turnover.</title>
        <authorList>
            <person name="Gomez Luciano L.B."/>
            <person name="Jason Tsai I."/>
            <person name="Chuma I."/>
            <person name="Tosa Y."/>
            <person name="Chen Y.H."/>
            <person name="Li J.Y."/>
            <person name="Li M.Y."/>
            <person name="Jade Lu M.Y."/>
            <person name="Nakayashiki H."/>
            <person name="Li W.H."/>
        </authorList>
    </citation>
    <scope>NUCLEOTIDE SEQUENCE [LARGE SCALE GENOMIC DNA]</scope>
    <source>
        <strain evidence="1">MZ5-1-6</strain>
    </source>
</reference>
<dbReference type="EMBL" id="CP034204">
    <property type="protein sequence ID" value="QBZ54094.1"/>
    <property type="molecule type" value="Genomic_DNA"/>
</dbReference>
<organism evidence="1 2">
    <name type="scientific">Pyricularia oryzae</name>
    <name type="common">Rice blast fungus</name>
    <name type="synonym">Magnaporthe oryzae</name>
    <dbReference type="NCBI Taxonomy" id="318829"/>
    <lineage>
        <taxon>Eukaryota</taxon>
        <taxon>Fungi</taxon>
        <taxon>Dikarya</taxon>
        <taxon>Ascomycota</taxon>
        <taxon>Pezizomycotina</taxon>
        <taxon>Sordariomycetes</taxon>
        <taxon>Sordariomycetidae</taxon>
        <taxon>Magnaporthales</taxon>
        <taxon>Pyriculariaceae</taxon>
        <taxon>Pyricularia</taxon>
    </lineage>
</organism>
<dbReference type="Proteomes" id="UP000294847">
    <property type="component" value="Chromosome 1"/>
</dbReference>
<sequence length="61" mass="6818">MVTVWDWTVWCGPRLAKGRVWRCALSQVENTNGTAGDTQISIEQKASDQQTGFCTIGMRVE</sequence>